<evidence type="ECO:0000313" key="2">
    <source>
        <dbReference type="Proteomes" id="UP001196565"/>
    </source>
</evidence>
<dbReference type="Proteomes" id="UP001196565">
    <property type="component" value="Unassembled WGS sequence"/>
</dbReference>
<organism evidence="1 2">
    <name type="scientific">Roseomonas alba</name>
    <dbReference type="NCBI Taxonomy" id="2846776"/>
    <lineage>
        <taxon>Bacteria</taxon>
        <taxon>Pseudomonadati</taxon>
        <taxon>Pseudomonadota</taxon>
        <taxon>Alphaproteobacteria</taxon>
        <taxon>Acetobacterales</taxon>
        <taxon>Roseomonadaceae</taxon>
        <taxon>Roseomonas</taxon>
    </lineage>
</organism>
<evidence type="ECO:0008006" key="3">
    <source>
        <dbReference type="Google" id="ProtNLM"/>
    </source>
</evidence>
<accession>A0ABS7AEZ6</accession>
<dbReference type="InterPro" id="IPR000415">
    <property type="entry name" value="Nitroreductase-like"/>
</dbReference>
<name>A0ABS7AEZ6_9PROT</name>
<gene>
    <name evidence="1" type="ORF">KPL78_23640</name>
</gene>
<dbReference type="EMBL" id="JAHYBZ010000009">
    <property type="protein sequence ID" value="MBW6400873.1"/>
    <property type="molecule type" value="Genomic_DNA"/>
</dbReference>
<keyword evidence="2" id="KW-1185">Reference proteome</keyword>
<proteinExistence type="predicted"/>
<dbReference type="Gene3D" id="3.40.109.10">
    <property type="entry name" value="NADH Oxidase"/>
    <property type="match status" value="1"/>
</dbReference>
<sequence>MLARRSVREMAPAPLRSILALVGWVTVARAIRVADPLGRTRRVPPSAGALHPVEVIVVAGGRRAPVLLRVDPGSARVQVLSERRTGRAGRLLARLPELLPRARGTALVLLADYGRTAAVYRKPDSLLWRDAGALLASLQLAAGGMGLVACPTGLLGEEVGDGLFHTNERVLAAGTMLVGLGSADHPDGSRNADALALTA</sequence>
<dbReference type="SUPFAM" id="SSF55469">
    <property type="entry name" value="FMN-dependent nitroreductase-like"/>
    <property type="match status" value="1"/>
</dbReference>
<evidence type="ECO:0000313" key="1">
    <source>
        <dbReference type="EMBL" id="MBW6400873.1"/>
    </source>
</evidence>
<comment type="caution">
    <text evidence="1">The sequence shown here is derived from an EMBL/GenBank/DDBJ whole genome shotgun (WGS) entry which is preliminary data.</text>
</comment>
<protein>
    <recommendedName>
        <fullName evidence="3">Nitroreductase domain-containing protein</fullName>
    </recommendedName>
</protein>
<reference evidence="1 2" key="1">
    <citation type="submission" date="2021-07" db="EMBL/GenBank/DDBJ databases">
        <authorList>
            <person name="So Y."/>
        </authorList>
    </citation>
    <scope>NUCLEOTIDE SEQUENCE [LARGE SCALE GENOMIC DNA]</scope>
    <source>
        <strain evidence="1 2">HJA6</strain>
    </source>
</reference>